<feature type="transmembrane region" description="Helical" evidence="1">
    <location>
        <begin position="109"/>
        <end position="130"/>
    </location>
</feature>
<dbReference type="EMBL" id="BBMN01000001">
    <property type="protein sequence ID" value="GAL02585.1"/>
    <property type="molecule type" value="Genomic_DNA"/>
</dbReference>
<dbReference type="Pfam" id="PF03729">
    <property type="entry name" value="DUF308"/>
    <property type="match status" value="1"/>
</dbReference>
<keyword evidence="1" id="KW-0472">Membrane</keyword>
<dbReference type="eggNOG" id="COG3247">
    <property type="taxonomic scope" value="Bacteria"/>
</dbReference>
<protein>
    <submittedName>
        <fullName evidence="2">HDED protein</fullName>
    </submittedName>
</protein>
<evidence type="ECO:0000313" key="2">
    <source>
        <dbReference type="EMBL" id="GAL02585.1"/>
    </source>
</evidence>
<dbReference type="InterPro" id="IPR005325">
    <property type="entry name" value="DUF308_memb"/>
</dbReference>
<gene>
    <name evidence="2" type="ORF">JCM19237_5478</name>
</gene>
<evidence type="ECO:0000313" key="3">
    <source>
        <dbReference type="Proteomes" id="UP000029227"/>
    </source>
</evidence>
<dbReference type="InterPro" id="IPR052712">
    <property type="entry name" value="Acid_resist_chaperone_HdeD"/>
</dbReference>
<organism evidence="2 3">
    <name type="scientific">Photobacterium aphoticum</name>
    <dbReference type="NCBI Taxonomy" id="754436"/>
    <lineage>
        <taxon>Bacteria</taxon>
        <taxon>Pseudomonadati</taxon>
        <taxon>Pseudomonadota</taxon>
        <taxon>Gammaproteobacteria</taxon>
        <taxon>Vibrionales</taxon>
        <taxon>Vibrionaceae</taxon>
        <taxon>Photobacterium</taxon>
    </lineage>
</organism>
<reference evidence="2 3" key="1">
    <citation type="journal article" date="2014" name="Genome Announc.">
        <title>Draft Genome Sequences of Two Vibrionaceae Species, Vibrio ponticus C121 and Photobacterium aphoticum C119, Isolated as Coral Reef Microbiota.</title>
        <authorList>
            <person name="Al-saari N."/>
            <person name="Meirelles P.M."/>
            <person name="Mino S."/>
            <person name="Suda W."/>
            <person name="Oshima K."/>
            <person name="Hattori M."/>
            <person name="Ohkuma M."/>
            <person name="Thompson F.L."/>
            <person name="Gomez-Gil B."/>
            <person name="Sawabe T."/>
            <person name="Sawabe T."/>
        </authorList>
    </citation>
    <scope>NUCLEOTIDE SEQUENCE [LARGE SCALE GENOMIC DNA]</scope>
    <source>
        <strain evidence="2 3">JCM 19237</strain>
    </source>
</reference>
<evidence type="ECO:0000256" key="1">
    <source>
        <dbReference type="SAM" id="Phobius"/>
    </source>
</evidence>
<feature type="transmembrane region" description="Helical" evidence="1">
    <location>
        <begin position="54"/>
        <end position="73"/>
    </location>
</feature>
<dbReference type="Proteomes" id="UP000029227">
    <property type="component" value="Unassembled WGS sequence"/>
</dbReference>
<dbReference type="PANTHER" id="PTHR34989">
    <property type="entry name" value="PROTEIN HDED"/>
    <property type="match status" value="1"/>
</dbReference>
<dbReference type="AlphaFoldDB" id="A0A090QHH7"/>
<dbReference type="GO" id="GO:0005886">
    <property type="term" value="C:plasma membrane"/>
    <property type="evidence" value="ECO:0007669"/>
    <property type="project" value="TreeGrafter"/>
</dbReference>
<dbReference type="PANTHER" id="PTHR34989:SF1">
    <property type="entry name" value="PROTEIN HDED"/>
    <property type="match status" value="1"/>
</dbReference>
<feature type="transmembrane region" description="Helical" evidence="1">
    <location>
        <begin position="85"/>
        <end position="103"/>
    </location>
</feature>
<feature type="transmembrane region" description="Helical" evidence="1">
    <location>
        <begin position="167"/>
        <end position="191"/>
    </location>
</feature>
<name>A0A090QHH7_9GAMM</name>
<dbReference type="STRING" id="754436.JCM19237_5478"/>
<feature type="transmembrane region" description="Helical" evidence="1">
    <location>
        <begin position="142"/>
        <end position="161"/>
    </location>
</feature>
<keyword evidence="1" id="KW-0812">Transmembrane</keyword>
<keyword evidence="1" id="KW-1133">Transmembrane helix</keyword>
<proteinExistence type="predicted"/>
<accession>A0A090QHH7</accession>
<comment type="caution">
    <text evidence="2">The sequence shown here is derived from an EMBL/GenBank/DDBJ whole genome shotgun (WGS) entry which is preliminary data.</text>
</comment>
<sequence length="198" mass="21563">MDTSNQTPNPSTENTNNLTAQRFLSKGWKWFAIVGALIALAGLAAISLPVAAGLTITTIIGGIFLFSGLVQAYHTFSIHEWKVKLWYVLSAVLYIVGGLFILFKPLEGLVTITMLMVIVMIFNGATRMIFGMSNRSLPGSTWIILSGLLSVIIGGYFFSYLDDPTFSLSLLGIFVGVSLLIEGISFIFLGLQMKKLVN</sequence>
<feature type="transmembrane region" description="Helical" evidence="1">
    <location>
        <begin position="30"/>
        <end position="48"/>
    </location>
</feature>